<evidence type="ECO:0000256" key="2">
    <source>
        <dbReference type="SAM" id="SignalP"/>
    </source>
</evidence>
<proteinExistence type="predicted"/>
<dbReference type="AlphaFoldDB" id="A0A914D1R6"/>
<feature type="region of interest" description="Disordered" evidence="1">
    <location>
        <begin position="227"/>
        <end position="256"/>
    </location>
</feature>
<sequence>MNMVLLILVVCSKEVAAHRQNYNYYYNNTYHNGTVNWYHSFCCVSWKNRVITTTTTTTTTTTVTTTTTPPTHPTCAGNTCYTRPPCFPNCVAGTTQNGSIVYNTTLPYNLTTPQNVQPTEDFIGPTSFEEQTTPKSGQGQTQSITNLHSSTAGIGPETEVPQFTTGFGREATSNVPTANIVISTANVEEATSQASTIEVEPITKLTSRQAVSTTPVNELEITTLPETSSTVAETTNTTTPTSTSTLATTTTSTSTTTLPLTTTAQLAETTTTALTASPSHMFRRNPGKPVLVCCSEYESRTYISNTSDFQAIYGYFRSRYVFHPTYLDLHILDFKVYEPGNYSFSYDTANGTQYCNSQSTSPRKECLMDMSEGTEYQFSLVVPFAEDGYILVNIVHQNEVVTSPNATIEDSCVVNTAKDNFDNPVTYAITKFCCILWPNGTWPTAVTMPEPKKLIAWKK</sequence>
<reference evidence="4" key="1">
    <citation type="submission" date="2022-11" db="UniProtKB">
        <authorList>
            <consortium name="WormBaseParasite"/>
        </authorList>
    </citation>
    <scope>IDENTIFICATION</scope>
</reference>
<evidence type="ECO:0000313" key="4">
    <source>
        <dbReference type="WBParaSite" id="ACRNAN_scaffold1752.g31058.t1"/>
    </source>
</evidence>
<keyword evidence="3" id="KW-1185">Reference proteome</keyword>
<feature type="signal peptide" evidence="2">
    <location>
        <begin position="1"/>
        <end position="17"/>
    </location>
</feature>
<protein>
    <submittedName>
        <fullName evidence="4">Uncharacterized protein</fullName>
    </submittedName>
</protein>
<accession>A0A914D1R6</accession>
<keyword evidence="2" id="KW-0732">Signal</keyword>
<evidence type="ECO:0000313" key="3">
    <source>
        <dbReference type="Proteomes" id="UP000887540"/>
    </source>
</evidence>
<feature type="chain" id="PRO_5037333918" evidence="2">
    <location>
        <begin position="18"/>
        <end position="459"/>
    </location>
</feature>
<name>A0A914D1R6_9BILA</name>
<organism evidence="3 4">
    <name type="scientific">Acrobeloides nanus</name>
    <dbReference type="NCBI Taxonomy" id="290746"/>
    <lineage>
        <taxon>Eukaryota</taxon>
        <taxon>Metazoa</taxon>
        <taxon>Ecdysozoa</taxon>
        <taxon>Nematoda</taxon>
        <taxon>Chromadorea</taxon>
        <taxon>Rhabditida</taxon>
        <taxon>Tylenchina</taxon>
        <taxon>Cephalobomorpha</taxon>
        <taxon>Cephaloboidea</taxon>
        <taxon>Cephalobidae</taxon>
        <taxon>Acrobeloides</taxon>
    </lineage>
</organism>
<dbReference type="WBParaSite" id="ACRNAN_scaffold1752.g31058.t1">
    <property type="protein sequence ID" value="ACRNAN_scaffold1752.g31058.t1"/>
    <property type="gene ID" value="ACRNAN_scaffold1752.g31058"/>
</dbReference>
<dbReference type="Proteomes" id="UP000887540">
    <property type="component" value="Unplaced"/>
</dbReference>
<evidence type="ECO:0000256" key="1">
    <source>
        <dbReference type="SAM" id="MobiDB-lite"/>
    </source>
</evidence>